<gene>
    <name evidence="9" type="ORF">IW245_000494</name>
</gene>
<name>A0A8J7G791_9ACTN</name>
<dbReference type="PANTHER" id="PTHR48111:SF4">
    <property type="entry name" value="DNA-BINDING DUAL TRANSCRIPTIONAL REGULATOR OMPR"/>
    <property type="match status" value="1"/>
</dbReference>
<keyword evidence="1" id="KW-0597">Phosphoprotein</keyword>
<reference evidence="9" key="1">
    <citation type="submission" date="2020-11" db="EMBL/GenBank/DDBJ databases">
        <title>Sequencing the genomes of 1000 actinobacteria strains.</title>
        <authorList>
            <person name="Klenk H.-P."/>
        </authorList>
    </citation>
    <scope>NUCLEOTIDE SEQUENCE</scope>
    <source>
        <strain evidence="9">DSM 45356</strain>
    </source>
</reference>
<dbReference type="RefSeq" id="WP_197001556.1">
    <property type="nucleotide sequence ID" value="NZ_BONS01000033.1"/>
</dbReference>
<proteinExistence type="predicted"/>
<keyword evidence="4" id="KW-0804">Transcription</keyword>
<dbReference type="PROSITE" id="PS50110">
    <property type="entry name" value="RESPONSE_REGULATORY"/>
    <property type="match status" value="1"/>
</dbReference>
<keyword evidence="2" id="KW-0805">Transcription regulation</keyword>
<evidence type="ECO:0000313" key="9">
    <source>
        <dbReference type="EMBL" id="MBG6134300.1"/>
    </source>
</evidence>
<dbReference type="PROSITE" id="PS51755">
    <property type="entry name" value="OMPR_PHOB"/>
    <property type="match status" value="1"/>
</dbReference>
<dbReference type="GO" id="GO:0000976">
    <property type="term" value="F:transcription cis-regulatory region binding"/>
    <property type="evidence" value="ECO:0007669"/>
    <property type="project" value="TreeGrafter"/>
</dbReference>
<dbReference type="Proteomes" id="UP000622552">
    <property type="component" value="Unassembled WGS sequence"/>
</dbReference>
<feature type="domain" description="OmpR/PhoB-type" evidence="8">
    <location>
        <begin position="128"/>
        <end position="227"/>
    </location>
</feature>
<feature type="domain" description="Response regulatory" evidence="7">
    <location>
        <begin position="3"/>
        <end position="116"/>
    </location>
</feature>
<dbReference type="Gene3D" id="1.10.10.10">
    <property type="entry name" value="Winged helix-like DNA-binding domain superfamily/Winged helix DNA-binding domain"/>
    <property type="match status" value="1"/>
</dbReference>
<dbReference type="SMART" id="SM00448">
    <property type="entry name" value="REC"/>
    <property type="match status" value="1"/>
</dbReference>
<evidence type="ECO:0000256" key="4">
    <source>
        <dbReference type="ARBA" id="ARBA00023163"/>
    </source>
</evidence>
<dbReference type="SMART" id="SM00862">
    <property type="entry name" value="Trans_reg_C"/>
    <property type="match status" value="1"/>
</dbReference>
<evidence type="ECO:0000256" key="2">
    <source>
        <dbReference type="ARBA" id="ARBA00023015"/>
    </source>
</evidence>
<evidence type="ECO:0000256" key="5">
    <source>
        <dbReference type="PROSITE-ProRule" id="PRU00169"/>
    </source>
</evidence>
<dbReference type="AlphaFoldDB" id="A0A8J7G791"/>
<dbReference type="EMBL" id="JADOUF010000001">
    <property type="protein sequence ID" value="MBG6134300.1"/>
    <property type="molecule type" value="Genomic_DNA"/>
</dbReference>
<evidence type="ECO:0000259" key="7">
    <source>
        <dbReference type="PROSITE" id="PS50110"/>
    </source>
</evidence>
<dbReference type="InterPro" id="IPR001867">
    <property type="entry name" value="OmpR/PhoB-type_DNA-bd"/>
</dbReference>
<dbReference type="InterPro" id="IPR016032">
    <property type="entry name" value="Sig_transdc_resp-reg_C-effctor"/>
</dbReference>
<dbReference type="CDD" id="cd00383">
    <property type="entry name" value="trans_reg_C"/>
    <property type="match status" value="1"/>
</dbReference>
<protein>
    <submittedName>
        <fullName evidence="9">DNA-binding response OmpR family regulator</fullName>
    </submittedName>
</protein>
<dbReference type="Gene3D" id="3.40.50.2300">
    <property type="match status" value="1"/>
</dbReference>
<accession>A0A8J7G791</accession>
<evidence type="ECO:0000256" key="6">
    <source>
        <dbReference type="PROSITE-ProRule" id="PRU01091"/>
    </source>
</evidence>
<keyword evidence="3 6" id="KW-0238">DNA-binding</keyword>
<dbReference type="InterPro" id="IPR011006">
    <property type="entry name" value="CheY-like_superfamily"/>
</dbReference>
<dbReference type="InterPro" id="IPR036388">
    <property type="entry name" value="WH-like_DNA-bd_sf"/>
</dbReference>
<evidence type="ECO:0000256" key="1">
    <source>
        <dbReference type="ARBA" id="ARBA00022553"/>
    </source>
</evidence>
<dbReference type="GO" id="GO:0032993">
    <property type="term" value="C:protein-DNA complex"/>
    <property type="evidence" value="ECO:0007669"/>
    <property type="project" value="TreeGrafter"/>
</dbReference>
<comment type="caution">
    <text evidence="5">Lacks conserved residue(s) required for the propagation of feature annotation.</text>
</comment>
<dbReference type="GO" id="GO:0000156">
    <property type="term" value="F:phosphorelay response regulator activity"/>
    <property type="evidence" value="ECO:0007669"/>
    <property type="project" value="TreeGrafter"/>
</dbReference>
<organism evidence="9 10">
    <name type="scientific">Longispora fulva</name>
    <dbReference type="NCBI Taxonomy" id="619741"/>
    <lineage>
        <taxon>Bacteria</taxon>
        <taxon>Bacillati</taxon>
        <taxon>Actinomycetota</taxon>
        <taxon>Actinomycetes</taxon>
        <taxon>Micromonosporales</taxon>
        <taxon>Micromonosporaceae</taxon>
        <taxon>Longispora</taxon>
    </lineage>
</organism>
<dbReference type="SUPFAM" id="SSF46894">
    <property type="entry name" value="C-terminal effector domain of the bipartite response regulators"/>
    <property type="match status" value="1"/>
</dbReference>
<keyword evidence="10" id="KW-1185">Reference proteome</keyword>
<comment type="caution">
    <text evidence="9">The sequence shown here is derived from an EMBL/GenBank/DDBJ whole genome shotgun (WGS) entry which is preliminary data.</text>
</comment>
<evidence type="ECO:0000313" key="10">
    <source>
        <dbReference type="Proteomes" id="UP000622552"/>
    </source>
</evidence>
<feature type="DNA-binding region" description="OmpR/PhoB-type" evidence="6">
    <location>
        <begin position="128"/>
        <end position="227"/>
    </location>
</feature>
<evidence type="ECO:0000259" key="8">
    <source>
        <dbReference type="PROSITE" id="PS51755"/>
    </source>
</evidence>
<dbReference type="InterPro" id="IPR039420">
    <property type="entry name" value="WalR-like"/>
</dbReference>
<dbReference type="PANTHER" id="PTHR48111">
    <property type="entry name" value="REGULATOR OF RPOS"/>
    <property type="match status" value="1"/>
</dbReference>
<dbReference type="GO" id="GO:0006355">
    <property type="term" value="P:regulation of DNA-templated transcription"/>
    <property type="evidence" value="ECO:0007669"/>
    <property type="project" value="InterPro"/>
</dbReference>
<sequence>MATILLVGSQSARRAAVADALGGAGHQVWPAPTALAALRRLDGGRPDAVIVEFELADLDPATAVRTMRAVSAAPVLVLSGPLAEDQVIRLLAAGADQVLARPFSVRHFLARLQAILRRPPPVDENDPGSTIAVGPLVVDLVGRSATLDATPLVLTRKEFDLLAYLAVRTGQTVTRRELAEAVWRHDGESCERTVYVHLSWLRRKLGETAARPRLLVTVHRVGVKLVDPTTRIRLFDEVARDVAANQRWS</sequence>
<dbReference type="Pfam" id="PF00486">
    <property type="entry name" value="Trans_reg_C"/>
    <property type="match status" value="1"/>
</dbReference>
<dbReference type="InterPro" id="IPR001789">
    <property type="entry name" value="Sig_transdc_resp-reg_receiver"/>
</dbReference>
<dbReference type="SUPFAM" id="SSF52172">
    <property type="entry name" value="CheY-like"/>
    <property type="match status" value="1"/>
</dbReference>
<evidence type="ECO:0000256" key="3">
    <source>
        <dbReference type="ARBA" id="ARBA00023125"/>
    </source>
</evidence>
<dbReference type="Pfam" id="PF00072">
    <property type="entry name" value="Response_reg"/>
    <property type="match status" value="1"/>
</dbReference>
<dbReference type="GO" id="GO:0005829">
    <property type="term" value="C:cytosol"/>
    <property type="evidence" value="ECO:0007669"/>
    <property type="project" value="TreeGrafter"/>
</dbReference>